<comment type="caution">
    <text evidence="2">The sequence shown here is derived from an EMBL/GenBank/DDBJ whole genome shotgun (WGS) entry which is preliminary data.</text>
</comment>
<feature type="compositionally biased region" description="Low complexity" evidence="1">
    <location>
        <begin position="263"/>
        <end position="282"/>
    </location>
</feature>
<evidence type="ECO:0000256" key="1">
    <source>
        <dbReference type="SAM" id="MobiDB-lite"/>
    </source>
</evidence>
<organism evidence="2 3">
    <name type="scientific">Helicocarpus griseus UAMH5409</name>
    <dbReference type="NCBI Taxonomy" id="1447875"/>
    <lineage>
        <taxon>Eukaryota</taxon>
        <taxon>Fungi</taxon>
        <taxon>Dikarya</taxon>
        <taxon>Ascomycota</taxon>
        <taxon>Pezizomycotina</taxon>
        <taxon>Eurotiomycetes</taxon>
        <taxon>Eurotiomycetidae</taxon>
        <taxon>Onygenales</taxon>
        <taxon>Ajellomycetaceae</taxon>
        <taxon>Helicocarpus</taxon>
    </lineage>
</organism>
<feature type="compositionally biased region" description="Polar residues" evidence="1">
    <location>
        <begin position="482"/>
        <end position="495"/>
    </location>
</feature>
<feature type="compositionally biased region" description="Basic and acidic residues" evidence="1">
    <location>
        <begin position="303"/>
        <end position="315"/>
    </location>
</feature>
<protein>
    <recommendedName>
        <fullName evidence="4">Erythromycin esterase</fullName>
    </recommendedName>
</protein>
<dbReference type="Proteomes" id="UP000223968">
    <property type="component" value="Unassembled WGS sequence"/>
</dbReference>
<dbReference type="AlphaFoldDB" id="A0A2B7WFB6"/>
<dbReference type="EMBL" id="PDNB01000365">
    <property type="protein sequence ID" value="PGG95292.1"/>
    <property type="molecule type" value="Genomic_DNA"/>
</dbReference>
<feature type="compositionally biased region" description="Polar residues" evidence="1">
    <location>
        <begin position="117"/>
        <end position="134"/>
    </location>
</feature>
<reference evidence="2 3" key="1">
    <citation type="submission" date="2017-10" db="EMBL/GenBank/DDBJ databases">
        <title>Comparative genomics in systemic dimorphic fungi from Ajellomycetaceae.</title>
        <authorList>
            <person name="Munoz J.F."/>
            <person name="Mcewen J.G."/>
            <person name="Clay O.K."/>
            <person name="Cuomo C.A."/>
        </authorList>
    </citation>
    <scope>NUCLEOTIDE SEQUENCE [LARGE SCALE GENOMIC DNA]</scope>
    <source>
        <strain evidence="2 3">UAMH5409</strain>
    </source>
</reference>
<gene>
    <name evidence="2" type="ORF">AJ79_10137</name>
</gene>
<proteinExistence type="predicted"/>
<feature type="compositionally biased region" description="Polar residues" evidence="1">
    <location>
        <begin position="338"/>
        <end position="369"/>
    </location>
</feature>
<evidence type="ECO:0000313" key="3">
    <source>
        <dbReference type="Proteomes" id="UP000223968"/>
    </source>
</evidence>
<keyword evidence="3" id="KW-1185">Reference proteome</keyword>
<evidence type="ECO:0008006" key="4">
    <source>
        <dbReference type="Google" id="ProtNLM"/>
    </source>
</evidence>
<feature type="compositionally biased region" description="Basic and acidic residues" evidence="1">
    <location>
        <begin position="189"/>
        <end position="202"/>
    </location>
</feature>
<evidence type="ECO:0000313" key="2">
    <source>
        <dbReference type="EMBL" id="PGG95292.1"/>
    </source>
</evidence>
<feature type="region of interest" description="Disordered" evidence="1">
    <location>
        <begin position="181"/>
        <end position="376"/>
    </location>
</feature>
<sequence length="604" mass="65749">MATPVRRSARLRSTTPASEPQIKPSRPSTNLVSVEERDETSHPGSPPNASTVMATPLKHATPTTQAPESKSKQIVKTPKTVAALKPGLDEMHPSKVQQSTSKQPDSGLRLGFKPIQNDPQHPSNFSTATPTKSRLSLGDKLDSPSFNLQFSSADSQLSEEAKKLMENIREDASRIKAQMIIEQSAQKRKATETEQGPGERKLAKPKGKAGRFSNAHMAEFKKMDSIANHPSSYRARPDRIQPSPVVKSLKRTSSKACLDDAGKTPSPTKPTNTSASPTKTPSDYSVKRPKTLNPPSTPARKPLSKDGPGENKLDAKPSQYDPRALTTPKKPTVPRASSVKQSNASRIPNFSHASSTNPTIAPRTPQTEFNPRLKTRLPSLTNLKSILRRRQPLFSTDPVKIAAGTHVAPPEKIFDIPEVPTAKKRVDFSASTKLRHAFSDASPTPSMTSPDGPTESGTVSYPSLPPMTPPQNNNTTKPAFGSKTSPTIRAVTSSEVKYPRPSFANHAAIPHGIVNKKRRRDGVENEDVENKAPENPTEDGRSQKRMKPNTPVVKSIRTPSPAKNRPMQRTPGTPAFGTPTRSTQKKGVLSVSRLNMLSRPKTRR</sequence>
<feature type="compositionally biased region" description="Polar residues" evidence="1">
    <location>
        <begin position="95"/>
        <end position="104"/>
    </location>
</feature>
<name>A0A2B7WFB6_9EURO</name>
<feature type="compositionally biased region" description="Basic and acidic residues" evidence="1">
    <location>
        <begin position="528"/>
        <end position="542"/>
    </location>
</feature>
<feature type="compositionally biased region" description="Polar residues" evidence="1">
    <location>
        <begin position="61"/>
        <end position="74"/>
    </location>
</feature>
<feature type="region of interest" description="Disordered" evidence="1">
    <location>
        <begin position="1"/>
        <end position="148"/>
    </location>
</feature>
<feature type="compositionally biased region" description="Polar residues" evidence="1">
    <location>
        <begin position="441"/>
        <end position="461"/>
    </location>
</feature>
<dbReference type="STRING" id="1447875.A0A2B7WFB6"/>
<feature type="region of interest" description="Disordered" evidence="1">
    <location>
        <begin position="435"/>
        <end position="604"/>
    </location>
</feature>
<accession>A0A2B7WFB6</accession>
<dbReference type="OrthoDB" id="5204833at2759"/>